<evidence type="ECO:0000313" key="4">
    <source>
        <dbReference type="EMBL" id="OSX89570.1"/>
    </source>
</evidence>
<evidence type="ECO:0000313" key="8">
    <source>
        <dbReference type="Proteomes" id="UP000194131"/>
    </source>
</evidence>
<reference evidence="2 6" key="1">
    <citation type="submission" date="2016-05" db="EMBL/GenBank/DDBJ databases">
        <title>Bacillus thuringiensis and Bacillus weihenstephanensis as novel biocontrol agents of wilt causing Verticillium species.</title>
        <authorList>
            <person name="Hollensteiner J."/>
            <person name="Wemheuer F."/>
            <person name="Harting R."/>
            <person name="Kolarzyk A."/>
            <person name="Diaz-Valerio S."/>
            <person name="Poehlein A."/>
            <person name="Brzuszkiewicz E."/>
            <person name="Nesemann K."/>
            <person name="Braus-Stromeyer S."/>
            <person name="Braus G."/>
            <person name="Daniel R."/>
            <person name="Liesegang H."/>
        </authorList>
    </citation>
    <scope>NUCLEOTIDE SEQUENCE [LARGE SCALE GENOMIC DNA]</scope>
    <source>
        <strain evidence="2 6">GOE8</strain>
    </source>
</reference>
<accession>A0A1E8AZ42</accession>
<protein>
    <submittedName>
        <fullName evidence="3">ABC transporter permease</fullName>
    </submittedName>
</protein>
<accession>A0A0D6SVG4</accession>
<dbReference type="Proteomes" id="UP000190696">
    <property type="component" value="Unassembled WGS sequence"/>
</dbReference>
<dbReference type="EMBL" id="MRWU01000030">
    <property type="protein sequence ID" value="OSX89570.1"/>
    <property type="molecule type" value="Genomic_DNA"/>
</dbReference>
<feature type="transmembrane region" description="Helical" evidence="1">
    <location>
        <begin position="140"/>
        <end position="159"/>
    </location>
</feature>
<reference evidence="4 8" key="3">
    <citation type="submission" date="2016-12" db="EMBL/GenBank/DDBJ databases">
        <title>Genome Sequences of Twelve Sporeforming Bacillus Species Isolated from Foods.</title>
        <authorList>
            <person name="De Jong A."/>
            <person name="Holsappel S."/>
            <person name="Kuipers O.P."/>
        </authorList>
    </citation>
    <scope>NUCLEOTIDE SEQUENCE [LARGE SCALE GENOMIC DNA]</scope>
    <source>
        <strain evidence="4 8">S3E15</strain>
    </source>
</reference>
<dbReference type="EMBL" id="LXLT01000101">
    <property type="protein sequence ID" value="OFD70279.1"/>
    <property type="molecule type" value="Genomic_DNA"/>
</dbReference>
<dbReference type="PANTHER" id="PTHR36832">
    <property type="entry name" value="SLR1174 PROTEIN-RELATED"/>
    <property type="match status" value="1"/>
</dbReference>
<feature type="transmembrane region" description="Helical" evidence="1">
    <location>
        <begin position="198"/>
        <end position="217"/>
    </location>
</feature>
<organism evidence="2 6">
    <name type="scientific">Bacillus mycoides</name>
    <dbReference type="NCBI Taxonomy" id="1405"/>
    <lineage>
        <taxon>Bacteria</taxon>
        <taxon>Bacillati</taxon>
        <taxon>Bacillota</taxon>
        <taxon>Bacilli</taxon>
        <taxon>Bacillales</taxon>
        <taxon>Bacillaceae</taxon>
        <taxon>Bacillus</taxon>
        <taxon>Bacillus cereus group</taxon>
    </lineage>
</organism>
<evidence type="ECO:0000313" key="7">
    <source>
        <dbReference type="Proteomes" id="UP000190696"/>
    </source>
</evidence>
<dbReference type="RefSeq" id="WP_000760370.1">
    <property type="nucleotide sequence ID" value="NZ_CP035955.1"/>
</dbReference>
<dbReference type="InterPro" id="IPR010390">
    <property type="entry name" value="ABC-2_transporter-like"/>
</dbReference>
<sequence>MKKYLKPMMLSFQAVFQYRMNVVLYMIFGLIPLVALILLWHSLFETQSNIQGYTLEMMITYVIIAKLIELLLIPEMHWSINEEIQSGELSKYLIKPFSYFGYWFSHNLGNKIIHLLMSVIPIIPIIFLNRDYFLLPTLKYTFLFILSIVGALILYYMIYYLISLFSFYFVEISSFFFTVDIVLELLSGSLIPLEFLPAPLNTITQFLPFSYLIHFPVNVYLGNLSGTEIVNGLISQVIWSLVFYVLIRVLWKKGLNKYESVGA</sequence>
<evidence type="ECO:0000256" key="1">
    <source>
        <dbReference type="SAM" id="Phobius"/>
    </source>
</evidence>
<reference evidence="5 9" key="2">
    <citation type="submission" date="2016-10" db="EMBL/GenBank/DDBJ databases">
        <title>Genome Sequence of Bacillus weihenstephanensis GM6LP.</title>
        <authorList>
            <person name="Poehlein A."/>
            <person name="Wemheuer F."/>
            <person name="Hollensteiner J."/>
            <person name="Wemheuer B."/>
        </authorList>
    </citation>
    <scope>NUCLEOTIDE SEQUENCE [LARGE SCALE GENOMIC DNA]</scope>
    <source>
        <strain evidence="5 9">GM6LP</strain>
    </source>
</reference>
<dbReference type="Proteomes" id="UP000175706">
    <property type="component" value="Unassembled WGS sequence"/>
</dbReference>
<dbReference type="Pfam" id="PF06182">
    <property type="entry name" value="ABC2_membrane_6"/>
    <property type="match status" value="1"/>
</dbReference>
<dbReference type="EMBL" id="MKZQ01000037">
    <property type="protein sequence ID" value="PJN69682.1"/>
    <property type="molecule type" value="Genomic_DNA"/>
</dbReference>
<dbReference type="AlphaFoldDB" id="A0A0D6SVG4"/>
<dbReference type="PANTHER" id="PTHR36832:SF1">
    <property type="entry name" value="SLR1174 PROTEIN"/>
    <property type="match status" value="1"/>
</dbReference>
<evidence type="ECO:0000313" key="2">
    <source>
        <dbReference type="EMBL" id="OFD70279.1"/>
    </source>
</evidence>
<keyword evidence="1" id="KW-1133">Transmembrane helix</keyword>
<dbReference type="PATRIC" id="fig|86662.25.peg.5867"/>
<feature type="transmembrane region" description="Helical" evidence="1">
    <location>
        <begin position="20"/>
        <end position="41"/>
    </location>
</feature>
<proteinExistence type="predicted"/>
<evidence type="ECO:0000313" key="5">
    <source>
        <dbReference type="EMBL" id="PJN69682.1"/>
    </source>
</evidence>
<keyword evidence="1" id="KW-0472">Membrane</keyword>
<feature type="transmembrane region" description="Helical" evidence="1">
    <location>
        <begin position="112"/>
        <end position="128"/>
    </location>
</feature>
<gene>
    <name evidence="5" type="ORF">BACWE_34320</name>
    <name evidence="3" type="ORF">BW900_28585</name>
    <name evidence="2" type="ORF">BWGOE8_56920</name>
    <name evidence="4" type="ORF">S3E15_03825</name>
</gene>
<reference evidence="3 7" key="4">
    <citation type="submission" date="2017-01" db="EMBL/GenBank/DDBJ databases">
        <title>Bacillus cereus isolates.</title>
        <authorList>
            <person name="Beno S.M."/>
        </authorList>
    </citation>
    <scope>NUCLEOTIDE SEQUENCE [LARGE SCALE GENOMIC DNA]</scope>
    <source>
        <strain evidence="3 7">FSL W7-1108</strain>
    </source>
</reference>
<comment type="caution">
    <text evidence="2">The sequence shown here is derived from an EMBL/GenBank/DDBJ whole genome shotgun (WGS) entry which is preliminary data.</text>
</comment>
<dbReference type="Proteomes" id="UP000236165">
    <property type="component" value="Unassembled WGS sequence"/>
</dbReference>
<evidence type="ECO:0000313" key="9">
    <source>
        <dbReference type="Proteomes" id="UP000236165"/>
    </source>
</evidence>
<name>A0A0D6SVG4_BACMY</name>
<feature type="transmembrane region" description="Helical" evidence="1">
    <location>
        <begin position="229"/>
        <end position="251"/>
    </location>
</feature>
<dbReference type="Proteomes" id="UP000194131">
    <property type="component" value="Unassembled WGS sequence"/>
</dbReference>
<keyword evidence="1" id="KW-0812">Transmembrane</keyword>
<evidence type="ECO:0000313" key="6">
    <source>
        <dbReference type="Proteomes" id="UP000175706"/>
    </source>
</evidence>
<dbReference type="EMBL" id="MUAI01000057">
    <property type="protein sequence ID" value="OOR03147.1"/>
    <property type="molecule type" value="Genomic_DNA"/>
</dbReference>
<evidence type="ECO:0000313" key="3">
    <source>
        <dbReference type="EMBL" id="OOR03147.1"/>
    </source>
</evidence>